<dbReference type="GO" id="GO:0000155">
    <property type="term" value="F:phosphorelay sensor kinase activity"/>
    <property type="evidence" value="ECO:0007669"/>
    <property type="project" value="InterPro"/>
</dbReference>
<keyword evidence="6 7" id="KW-0472">Membrane</keyword>
<organism evidence="9 10">
    <name type="scientific">Candidatus Reconcilbacillus cellulovorans</name>
    <dbReference type="NCBI Taxonomy" id="1906605"/>
    <lineage>
        <taxon>Bacteria</taxon>
        <taxon>Bacillati</taxon>
        <taxon>Bacillota</taxon>
        <taxon>Bacilli</taxon>
        <taxon>Bacillales</taxon>
        <taxon>Paenibacillaceae</taxon>
        <taxon>Candidatus Reconcilbacillus</taxon>
    </lineage>
</organism>
<dbReference type="PANTHER" id="PTHR34220:SF7">
    <property type="entry name" value="SENSOR HISTIDINE KINASE YPDA"/>
    <property type="match status" value="1"/>
</dbReference>
<reference evidence="9 10" key="1">
    <citation type="submission" date="2016-12" db="EMBL/GenBank/DDBJ databases">
        <title>Candidatus Reconcilibacillus cellulovorans genome.</title>
        <authorList>
            <person name="Kolinko S."/>
            <person name="Wu Y.-W."/>
            <person name="Tachea F."/>
            <person name="Denzel E."/>
            <person name="Hiras J."/>
            <person name="Baecker N."/>
            <person name="Chan L.J."/>
            <person name="Eichorst S.A."/>
            <person name="Frey D."/>
            <person name="Adams P.D."/>
            <person name="Pray T."/>
            <person name="Tanjore D."/>
            <person name="Petzold C.J."/>
            <person name="Gladden J.M."/>
            <person name="Simmons B.A."/>
            <person name="Singer S.W."/>
        </authorList>
    </citation>
    <scope>NUCLEOTIDE SEQUENCE [LARGE SCALE GENOMIC DNA]</scope>
    <source>
        <strain evidence="9">JTherm</strain>
    </source>
</reference>
<evidence type="ECO:0000313" key="10">
    <source>
        <dbReference type="Proteomes" id="UP000243688"/>
    </source>
</evidence>
<keyword evidence="7" id="KW-0812">Transmembrane</keyword>
<dbReference type="PANTHER" id="PTHR34220">
    <property type="entry name" value="SENSOR HISTIDINE KINASE YPDA"/>
    <property type="match status" value="1"/>
</dbReference>
<dbReference type="CDD" id="cd06225">
    <property type="entry name" value="HAMP"/>
    <property type="match status" value="1"/>
</dbReference>
<dbReference type="InterPro" id="IPR003660">
    <property type="entry name" value="HAMP_dom"/>
</dbReference>
<protein>
    <submittedName>
        <fullName evidence="9">Sensor histidine kinase</fullName>
    </submittedName>
</protein>
<name>A0A2A6E0Q2_9BACL</name>
<dbReference type="Pfam" id="PF06580">
    <property type="entry name" value="His_kinase"/>
    <property type="match status" value="1"/>
</dbReference>
<dbReference type="SUPFAM" id="SSF158472">
    <property type="entry name" value="HAMP domain-like"/>
    <property type="match status" value="1"/>
</dbReference>
<accession>A0A2A6E0Q2</accession>
<dbReference type="Proteomes" id="UP000243688">
    <property type="component" value="Unassembled WGS sequence"/>
</dbReference>
<keyword evidence="5 9" id="KW-0418">Kinase</keyword>
<dbReference type="AlphaFoldDB" id="A0A2A6E0Q2"/>
<gene>
    <name evidence="9" type="ORF">BLM47_06745</name>
</gene>
<feature type="transmembrane region" description="Helical" evidence="7">
    <location>
        <begin position="20"/>
        <end position="38"/>
    </location>
</feature>
<comment type="caution">
    <text evidence="9">The sequence shown here is derived from an EMBL/GenBank/DDBJ whole genome shotgun (WGS) entry which is preliminary data.</text>
</comment>
<proteinExistence type="predicted"/>
<dbReference type="GO" id="GO:0005886">
    <property type="term" value="C:plasma membrane"/>
    <property type="evidence" value="ECO:0007669"/>
    <property type="project" value="UniProtKB-SubCell"/>
</dbReference>
<dbReference type="Pfam" id="PF02518">
    <property type="entry name" value="HATPase_c"/>
    <property type="match status" value="1"/>
</dbReference>
<dbReference type="InterPro" id="IPR036890">
    <property type="entry name" value="HATPase_C_sf"/>
</dbReference>
<dbReference type="SMART" id="SM00304">
    <property type="entry name" value="HAMP"/>
    <property type="match status" value="1"/>
</dbReference>
<evidence type="ECO:0000256" key="3">
    <source>
        <dbReference type="ARBA" id="ARBA00022553"/>
    </source>
</evidence>
<dbReference type="SUPFAM" id="SSF55874">
    <property type="entry name" value="ATPase domain of HSP90 chaperone/DNA topoisomerase II/histidine kinase"/>
    <property type="match status" value="1"/>
</dbReference>
<comment type="subcellular location">
    <subcellularLocation>
        <location evidence="1">Cell membrane</location>
        <topology evidence="1">Multi-pass membrane protein</topology>
    </subcellularLocation>
</comment>
<feature type="domain" description="HAMP" evidence="8">
    <location>
        <begin position="312"/>
        <end position="364"/>
    </location>
</feature>
<keyword evidence="7" id="KW-1133">Transmembrane helix</keyword>
<keyword evidence="4" id="KW-0808">Transferase</keyword>
<evidence type="ECO:0000259" key="8">
    <source>
        <dbReference type="PROSITE" id="PS50885"/>
    </source>
</evidence>
<dbReference type="PROSITE" id="PS50885">
    <property type="entry name" value="HAMP"/>
    <property type="match status" value="1"/>
</dbReference>
<dbReference type="Gene3D" id="6.10.340.10">
    <property type="match status" value="1"/>
</dbReference>
<dbReference type="Pfam" id="PF00672">
    <property type="entry name" value="HAMP"/>
    <property type="match status" value="1"/>
</dbReference>
<dbReference type="InterPro" id="IPR050640">
    <property type="entry name" value="Bact_2-comp_sensor_kinase"/>
</dbReference>
<evidence type="ECO:0000256" key="2">
    <source>
        <dbReference type="ARBA" id="ARBA00022475"/>
    </source>
</evidence>
<feature type="transmembrane region" description="Helical" evidence="7">
    <location>
        <begin position="291"/>
        <end position="311"/>
    </location>
</feature>
<keyword evidence="3" id="KW-0597">Phosphoprotein</keyword>
<dbReference type="EMBL" id="MOXJ01000013">
    <property type="protein sequence ID" value="PDO10565.1"/>
    <property type="molecule type" value="Genomic_DNA"/>
</dbReference>
<sequence>MRFTWRLSNVRLRNKMLLMYFFSVFLPIVLTNVAFYRITVENVRNQRIQDIGRAIEQVRNDFRAEIEKAVEISTIFYTDFRVYEILEQNYAGSIDYILAYDNYLRHILSNYGPVYYGVQSITLYVDNPTVLPSSGVARLTDAVRSTEWYKLLAKRRTSQPLFLRFDTADSLGGREPGFSVVRRLDGNTALNEKEKIIKIDLRMSNIDQIFSNLNLRGQLYLLNERDEVVYASNAPVVWENGPVPFAAVLVPKDAYRFEVDYRNIRYLDGWRIVSFVPSDEVFSEVRKSRDFVFWMASLNMLIPTAIIVLFMRSLNARLGRILKHMKKVRNQNFETIAGGESADEIGQLTAEFNRMTLQIKHLIDEVYLADIRNKELEIQRRNAQLHALQSQINPHFLFNALETIRMRSLMKQEMETARIIHNMAKLLRRSLSWKSDWVSLKEEIDLVVSFLEIQKYRFGDKLSYRIDVSDEALKCRVPKMMLQPLVENASIHGIEPLNGPGLIEVCARLEGDRLACAVRDNGVGFDPKVLEALLADLEKEYAVEERVGIRNVVYRLKMYYGEAAEFRIDSRPGEGTEVSVRIPVDFGEDNGR</sequence>
<keyword evidence="2" id="KW-1003">Cell membrane</keyword>
<dbReference type="InterPro" id="IPR010559">
    <property type="entry name" value="Sig_transdc_His_kin_internal"/>
</dbReference>
<evidence type="ECO:0000313" key="9">
    <source>
        <dbReference type="EMBL" id="PDO10565.1"/>
    </source>
</evidence>
<evidence type="ECO:0000256" key="6">
    <source>
        <dbReference type="ARBA" id="ARBA00023136"/>
    </source>
</evidence>
<evidence type="ECO:0000256" key="1">
    <source>
        <dbReference type="ARBA" id="ARBA00004651"/>
    </source>
</evidence>
<evidence type="ECO:0000256" key="7">
    <source>
        <dbReference type="SAM" id="Phobius"/>
    </source>
</evidence>
<evidence type="ECO:0000256" key="5">
    <source>
        <dbReference type="ARBA" id="ARBA00022777"/>
    </source>
</evidence>
<dbReference type="Gene3D" id="3.30.565.10">
    <property type="entry name" value="Histidine kinase-like ATPase, C-terminal domain"/>
    <property type="match status" value="1"/>
</dbReference>
<evidence type="ECO:0000256" key="4">
    <source>
        <dbReference type="ARBA" id="ARBA00022679"/>
    </source>
</evidence>
<dbReference type="InterPro" id="IPR003594">
    <property type="entry name" value="HATPase_dom"/>
</dbReference>